<evidence type="ECO:0000259" key="7">
    <source>
        <dbReference type="PROSITE" id="PS50156"/>
    </source>
</evidence>
<dbReference type="Proteomes" id="UP000252355">
    <property type="component" value="Unassembled WGS sequence"/>
</dbReference>
<dbReference type="InterPro" id="IPR000731">
    <property type="entry name" value="SSD"/>
</dbReference>
<feature type="transmembrane region" description="Helical" evidence="6">
    <location>
        <begin position="392"/>
        <end position="413"/>
    </location>
</feature>
<dbReference type="Gene3D" id="1.20.1640.10">
    <property type="entry name" value="Multidrug efflux transporter AcrB transmembrane domain"/>
    <property type="match status" value="2"/>
</dbReference>
<reference evidence="8 9" key="1">
    <citation type="submission" date="2018-05" db="EMBL/GenBank/DDBJ databases">
        <title>A metagenomic window into the 2 km-deep terrestrial subsurface aquifer revealed taxonomically and functionally diverse microbial community comprising novel uncultured bacterial lineages.</title>
        <authorList>
            <person name="Kadnikov V.V."/>
            <person name="Mardanov A.V."/>
            <person name="Beletsky A.V."/>
            <person name="Banks D."/>
            <person name="Pimenov N.V."/>
            <person name="Frank Y.A."/>
            <person name="Karnachuk O.V."/>
            <person name="Ravin N.V."/>
        </authorList>
    </citation>
    <scope>NUCLEOTIDE SEQUENCE [LARGE SCALE GENOMIC DNA]</scope>
    <source>
        <strain evidence="8">BY5</strain>
    </source>
</reference>
<dbReference type="PANTHER" id="PTHR33406">
    <property type="entry name" value="MEMBRANE PROTEIN MJ1562-RELATED"/>
    <property type="match status" value="1"/>
</dbReference>
<evidence type="ECO:0000313" key="9">
    <source>
        <dbReference type="Proteomes" id="UP000252355"/>
    </source>
</evidence>
<gene>
    <name evidence="8" type="ORF">OZSIB_3521</name>
</gene>
<dbReference type="InterPro" id="IPR050545">
    <property type="entry name" value="Mycobact_MmpL"/>
</dbReference>
<keyword evidence="3 6" id="KW-0812">Transmembrane</keyword>
<sequence length="751" mass="82717">MALIEWLAGLCQEIADRFARPIGLVLIFLFLTIGPGVFPLRINNTLATLLEEGTAEEATDRAIKATFGDLDEVVILVYHHPDLFTPAHLAVVKEMTEKIAAIDGVRDVFSLASTPFFRTVREGDETVLHTAPLLDTIPTAPAALARLRDDALGNRLYVKNIISPDGQTAALNIIFAPATDPFRKEAIVREIRRLMREQKRPPGGRFELTGMHVFMEFTGTTMVRDVELFSVLSLGVLFLALLFLFRSVAMAGIGLLTALVANGLLFISLHLLGRDLSISTTPVPAITMGLTLAYALHFLVAKHEGTLDDPHEVQEMFVGAFFSGLTSVVGFLSLCLNAIPTLQDFGLYAAIGTFFAGWSALFVTYPLLKLVRHRPHPRFARRFKFLLRFATARYRGLILSVAVLFLLAGGLILRMEVETDYYQYYLSSSPMTRAVDFVNRTIGGQYPIVVELDAGGADRVLDPAVLGFLERFKAEFEPVAGVDKVITWLDLLEEAVRAFDDRPPAGWYADAAKVAQAALVVQDASPALNGYYVSPNRDKTLLFVRTSHINSARFRAIHRGIEAFLAREAPPGLAWKVGGTYLRCVVSADRMAVSQFEGTFWEIIVLFSSAWFIIRSVRLTVIAFLANLLPIFGVYGLLSLLGETLNMGTTMIAAVSLGIGVDDTIHYVVRYLAAYRKHGKVVASTKEVIRSTGVSMFLAASMIAVAFLTLSFSTIKPIFQLGVYTVVTMALCFAANMLLVPVLITWWMGRE</sequence>
<evidence type="ECO:0000256" key="5">
    <source>
        <dbReference type="ARBA" id="ARBA00023136"/>
    </source>
</evidence>
<dbReference type="AlphaFoldDB" id="A0A367ZRI0"/>
<keyword evidence="4 6" id="KW-1133">Transmembrane helix</keyword>
<evidence type="ECO:0000256" key="2">
    <source>
        <dbReference type="ARBA" id="ARBA00022475"/>
    </source>
</evidence>
<evidence type="ECO:0000256" key="6">
    <source>
        <dbReference type="SAM" id="Phobius"/>
    </source>
</evidence>
<evidence type="ECO:0000313" key="8">
    <source>
        <dbReference type="EMBL" id="RCK80339.1"/>
    </source>
</evidence>
<dbReference type="GO" id="GO:0005886">
    <property type="term" value="C:plasma membrane"/>
    <property type="evidence" value="ECO:0007669"/>
    <property type="project" value="UniProtKB-SubCell"/>
</dbReference>
<comment type="caution">
    <text evidence="8">The sequence shown here is derived from an EMBL/GenBank/DDBJ whole genome shotgun (WGS) entry which is preliminary data.</text>
</comment>
<proteinExistence type="predicted"/>
<feature type="transmembrane region" description="Helical" evidence="6">
    <location>
        <begin position="721"/>
        <end position="747"/>
    </location>
</feature>
<evidence type="ECO:0000256" key="4">
    <source>
        <dbReference type="ARBA" id="ARBA00022989"/>
    </source>
</evidence>
<feature type="transmembrane region" description="Helical" evidence="6">
    <location>
        <begin position="228"/>
        <end position="245"/>
    </location>
</feature>
<feature type="transmembrane region" description="Helical" evidence="6">
    <location>
        <begin position="283"/>
        <end position="301"/>
    </location>
</feature>
<keyword evidence="5 6" id="KW-0472">Membrane</keyword>
<feature type="transmembrane region" description="Helical" evidence="6">
    <location>
        <begin position="252"/>
        <end position="271"/>
    </location>
</feature>
<feature type="domain" description="SSD" evidence="7">
    <location>
        <begin position="619"/>
        <end position="746"/>
    </location>
</feature>
<dbReference type="PANTHER" id="PTHR33406:SF13">
    <property type="entry name" value="MEMBRANE PROTEIN YDFJ"/>
    <property type="match status" value="1"/>
</dbReference>
<dbReference type="SUPFAM" id="SSF82866">
    <property type="entry name" value="Multidrug efflux transporter AcrB transmembrane domain"/>
    <property type="match status" value="2"/>
</dbReference>
<feature type="transmembrane region" description="Helical" evidence="6">
    <location>
        <begin position="21"/>
        <end position="40"/>
    </location>
</feature>
<evidence type="ECO:0000256" key="3">
    <source>
        <dbReference type="ARBA" id="ARBA00022692"/>
    </source>
</evidence>
<feature type="transmembrane region" description="Helical" evidence="6">
    <location>
        <begin position="313"/>
        <end position="339"/>
    </location>
</feature>
<feature type="transmembrane region" description="Helical" evidence="6">
    <location>
        <begin position="621"/>
        <end position="638"/>
    </location>
</feature>
<dbReference type="Pfam" id="PF03176">
    <property type="entry name" value="MMPL"/>
    <property type="match status" value="2"/>
</dbReference>
<protein>
    <submittedName>
        <fullName evidence="8">Membrane protein</fullName>
    </submittedName>
</protein>
<comment type="subcellular location">
    <subcellularLocation>
        <location evidence="1">Cell membrane</location>
        <topology evidence="1">Multi-pass membrane protein</topology>
    </subcellularLocation>
</comment>
<keyword evidence="2" id="KW-1003">Cell membrane</keyword>
<dbReference type="PROSITE" id="PS50156">
    <property type="entry name" value="SSD"/>
    <property type="match status" value="1"/>
</dbReference>
<evidence type="ECO:0000256" key="1">
    <source>
        <dbReference type="ARBA" id="ARBA00004651"/>
    </source>
</evidence>
<organism evidence="8 9">
    <name type="scientific">Candidatus Ozemobacter sibiricus</name>
    <dbReference type="NCBI Taxonomy" id="2268124"/>
    <lineage>
        <taxon>Bacteria</taxon>
        <taxon>Candidatus Ozemobacteria</taxon>
        <taxon>Candidatus Ozemobacterales</taxon>
        <taxon>Candidatus Ozemobacteraceae</taxon>
        <taxon>Candidatus Ozemobacter</taxon>
    </lineage>
</organism>
<dbReference type="InterPro" id="IPR004869">
    <property type="entry name" value="MMPL_dom"/>
</dbReference>
<accession>A0A367ZRI0</accession>
<name>A0A367ZRI0_9BACT</name>
<feature type="transmembrane region" description="Helical" evidence="6">
    <location>
        <begin position="650"/>
        <end position="673"/>
    </location>
</feature>
<feature type="transmembrane region" description="Helical" evidence="6">
    <location>
        <begin position="345"/>
        <end position="371"/>
    </location>
</feature>
<dbReference type="EMBL" id="QOQW01000007">
    <property type="protein sequence ID" value="RCK80339.1"/>
    <property type="molecule type" value="Genomic_DNA"/>
</dbReference>
<feature type="transmembrane region" description="Helical" evidence="6">
    <location>
        <begin position="694"/>
        <end position="715"/>
    </location>
</feature>